<dbReference type="EMBL" id="LS974623">
    <property type="protein sequence ID" value="CAG7902229.1"/>
    <property type="molecule type" value="Genomic_DNA"/>
</dbReference>
<evidence type="ECO:0000313" key="2">
    <source>
        <dbReference type="EMBL" id="CAG7902229.1"/>
    </source>
</evidence>
<gene>
    <name evidence="2" type="ORF">BRAPAZ1V2_A07P18730.2</name>
</gene>
<protein>
    <submittedName>
        <fullName evidence="2">Uncharacterized protein</fullName>
    </submittedName>
</protein>
<dbReference type="Gramene" id="A07p18730.2_BraZ1">
    <property type="protein sequence ID" value="A07p18730.2_BraZ1.CDS.1"/>
    <property type="gene ID" value="A07g18730.2_BraZ1"/>
</dbReference>
<dbReference type="AlphaFoldDB" id="A0A8D9HP81"/>
<organism evidence="2 3">
    <name type="scientific">Brassica campestris</name>
    <name type="common">Field mustard</name>
    <dbReference type="NCBI Taxonomy" id="3711"/>
    <lineage>
        <taxon>Eukaryota</taxon>
        <taxon>Viridiplantae</taxon>
        <taxon>Streptophyta</taxon>
        <taxon>Embryophyta</taxon>
        <taxon>Tracheophyta</taxon>
        <taxon>Spermatophyta</taxon>
        <taxon>Magnoliopsida</taxon>
        <taxon>eudicotyledons</taxon>
        <taxon>Gunneridae</taxon>
        <taxon>Pentapetalae</taxon>
        <taxon>rosids</taxon>
        <taxon>malvids</taxon>
        <taxon>Brassicales</taxon>
        <taxon>Brassicaceae</taxon>
        <taxon>Brassiceae</taxon>
        <taxon>Brassica</taxon>
    </lineage>
</organism>
<dbReference type="Proteomes" id="UP000694005">
    <property type="component" value="Chromosome A07"/>
</dbReference>
<accession>A0A8D9HP81</accession>
<feature type="compositionally biased region" description="Basic and acidic residues" evidence="1">
    <location>
        <begin position="1"/>
        <end position="18"/>
    </location>
</feature>
<sequence>MERTIMKKSDKEVTHGGHDFGNLSAKKANETTQFQDWIEVNSKNRENANSKHENYSSTKELFYLSLLLNKIKGSTSYEDMRTVNGILYTTFEDAYNALLI</sequence>
<name>A0A8D9HP81_BRACM</name>
<evidence type="ECO:0000256" key="1">
    <source>
        <dbReference type="SAM" id="MobiDB-lite"/>
    </source>
</evidence>
<proteinExistence type="predicted"/>
<evidence type="ECO:0000313" key="3">
    <source>
        <dbReference type="Proteomes" id="UP000694005"/>
    </source>
</evidence>
<reference evidence="2 3" key="1">
    <citation type="submission" date="2021-07" db="EMBL/GenBank/DDBJ databases">
        <authorList>
            <consortium name="Genoscope - CEA"/>
            <person name="William W."/>
        </authorList>
    </citation>
    <scope>NUCLEOTIDE SEQUENCE [LARGE SCALE GENOMIC DNA]</scope>
</reference>
<feature type="region of interest" description="Disordered" evidence="1">
    <location>
        <begin position="1"/>
        <end position="25"/>
    </location>
</feature>